<organism evidence="2 3">
    <name type="scientific">Gimesia fumaroli</name>
    <dbReference type="NCBI Taxonomy" id="2527976"/>
    <lineage>
        <taxon>Bacteria</taxon>
        <taxon>Pseudomonadati</taxon>
        <taxon>Planctomycetota</taxon>
        <taxon>Planctomycetia</taxon>
        <taxon>Planctomycetales</taxon>
        <taxon>Planctomycetaceae</taxon>
        <taxon>Gimesia</taxon>
    </lineage>
</organism>
<feature type="transmembrane region" description="Helical" evidence="1">
    <location>
        <begin position="178"/>
        <end position="198"/>
    </location>
</feature>
<feature type="transmembrane region" description="Helical" evidence="1">
    <location>
        <begin position="153"/>
        <end position="172"/>
    </location>
</feature>
<sequence>MAEKYFVECDCGKRVRVALHEAGTDKACHSCDRRVRVPDSITLQESSGDPYPLLRPLEKISRTVQNQEPPFDGLCHHCEEVNAVYETPVQFNVLVKREMDHDGGIRPTITGGIKLEMAAATEFWEEHSFSLLLCTDCYHAFESDRSQSRFKKMIGKLSVAILLMALLIFVLLKDPLFAAVLTFCSLIGLFISAIFIVSNQKVEPYVIKWLSEIRWFSDAFTMEDEYTLTMGETHKIK</sequence>
<dbReference type="EMBL" id="CP037452">
    <property type="protein sequence ID" value="QDV51792.1"/>
    <property type="molecule type" value="Genomic_DNA"/>
</dbReference>
<reference evidence="2 3" key="1">
    <citation type="submission" date="2019-03" db="EMBL/GenBank/DDBJ databases">
        <title>Deep-cultivation of Planctomycetes and their phenomic and genomic characterization uncovers novel biology.</title>
        <authorList>
            <person name="Wiegand S."/>
            <person name="Jogler M."/>
            <person name="Boedeker C."/>
            <person name="Pinto D."/>
            <person name="Vollmers J."/>
            <person name="Rivas-Marin E."/>
            <person name="Kohn T."/>
            <person name="Peeters S.H."/>
            <person name="Heuer A."/>
            <person name="Rast P."/>
            <person name="Oberbeckmann S."/>
            <person name="Bunk B."/>
            <person name="Jeske O."/>
            <person name="Meyerdierks A."/>
            <person name="Storesund J.E."/>
            <person name="Kallscheuer N."/>
            <person name="Luecker S."/>
            <person name="Lage O.M."/>
            <person name="Pohl T."/>
            <person name="Merkel B.J."/>
            <person name="Hornburger P."/>
            <person name="Mueller R.-W."/>
            <person name="Bruemmer F."/>
            <person name="Labrenz M."/>
            <person name="Spormann A.M."/>
            <person name="Op den Camp H."/>
            <person name="Overmann J."/>
            <person name="Amann R."/>
            <person name="Jetten M.S.M."/>
            <person name="Mascher T."/>
            <person name="Medema M.H."/>
            <person name="Devos D.P."/>
            <person name="Kaster A.-K."/>
            <person name="Ovreas L."/>
            <person name="Rohde M."/>
            <person name="Galperin M.Y."/>
            <person name="Jogler C."/>
        </authorList>
    </citation>
    <scope>NUCLEOTIDE SEQUENCE [LARGE SCALE GENOMIC DNA]</scope>
    <source>
        <strain evidence="2 3">Enr17</strain>
    </source>
</reference>
<evidence type="ECO:0000313" key="2">
    <source>
        <dbReference type="EMBL" id="QDV51792.1"/>
    </source>
</evidence>
<evidence type="ECO:0000313" key="3">
    <source>
        <dbReference type="Proteomes" id="UP000318313"/>
    </source>
</evidence>
<evidence type="ECO:0000256" key="1">
    <source>
        <dbReference type="SAM" id="Phobius"/>
    </source>
</evidence>
<protein>
    <submittedName>
        <fullName evidence="2">Uncharacterized protein</fullName>
    </submittedName>
</protein>
<keyword evidence="1" id="KW-0812">Transmembrane</keyword>
<gene>
    <name evidence="2" type="ORF">Enr17x_38510</name>
</gene>
<keyword evidence="1" id="KW-1133">Transmembrane helix</keyword>
<keyword evidence="3" id="KW-1185">Reference proteome</keyword>
<dbReference type="KEGG" id="gfm:Enr17x_38510"/>
<dbReference type="OrthoDB" id="272516at2"/>
<accession>A0A518IFB6</accession>
<keyword evidence="1" id="KW-0472">Membrane</keyword>
<dbReference type="Proteomes" id="UP000318313">
    <property type="component" value="Chromosome"/>
</dbReference>
<dbReference type="AlphaFoldDB" id="A0A518IFB6"/>
<dbReference type="RefSeq" id="WP_145311189.1">
    <property type="nucleotide sequence ID" value="NZ_CP037452.1"/>
</dbReference>
<name>A0A518IFB6_9PLAN</name>
<proteinExistence type="predicted"/>